<dbReference type="STRING" id="225164.V3ZNN5"/>
<dbReference type="GO" id="GO:0006635">
    <property type="term" value="P:fatty acid beta-oxidation"/>
    <property type="evidence" value="ECO:0007669"/>
    <property type="project" value="TreeGrafter"/>
</dbReference>
<comment type="catalytic activity">
    <reaction evidence="14">
        <text>an acyl-CoA + acetyl-CoA = a 3-oxoacyl-CoA + CoA</text>
        <dbReference type="Rhea" id="RHEA:21564"/>
        <dbReference type="ChEBI" id="CHEBI:57287"/>
        <dbReference type="ChEBI" id="CHEBI:57288"/>
        <dbReference type="ChEBI" id="CHEBI:58342"/>
        <dbReference type="ChEBI" id="CHEBI:90726"/>
        <dbReference type="EC" id="2.3.1.16"/>
    </reaction>
    <physiologicalReaction direction="right-to-left" evidence="14">
        <dbReference type="Rhea" id="RHEA:21566"/>
    </physiologicalReaction>
</comment>
<dbReference type="PIRSF" id="PIRSF000429">
    <property type="entry name" value="Ac-CoA_Ac_transf"/>
    <property type="match status" value="1"/>
</dbReference>
<dbReference type="GO" id="GO:0003985">
    <property type="term" value="F:acetyl-CoA C-acetyltransferase activity"/>
    <property type="evidence" value="ECO:0007669"/>
    <property type="project" value="UniProtKB-EC"/>
</dbReference>
<keyword evidence="5" id="KW-0276">Fatty acid metabolism</keyword>
<evidence type="ECO:0000256" key="6">
    <source>
        <dbReference type="ARBA" id="ARBA00022946"/>
    </source>
</evidence>
<evidence type="ECO:0000256" key="8">
    <source>
        <dbReference type="ARBA" id="ARBA00023140"/>
    </source>
</evidence>
<dbReference type="PANTHER" id="PTHR43853:SF8">
    <property type="entry name" value="3-KETOACYL-COA THIOLASE, PEROXISOMAL"/>
    <property type="match status" value="1"/>
</dbReference>
<dbReference type="RefSeq" id="XP_009066824.1">
    <property type="nucleotide sequence ID" value="XM_009068576.1"/>
</dbReference>
<keyword evidence="6" id="KW-0809">Transit peptide</keyword>
<evidence type="ECO:0000256" key="14">
    <source>
        <dbReference type="ARBA" id="ARBA00049178"/>
    </source>
</evidence>
<evidence type="ECO:0000256" key="12">
    <source>
        <dbReference type="ARBA" id="ARBA00047485"/>
    </source>
</evidence>
<comment type="subcellular location">
    <subcellularLocation>
        <location evidence="1">Peroxisome</location>
    </subcellularLocation>
</comment>
<dbReference type="Pfam" id="PF00108">
    <property type="entry name" value="Thiolase_N"/>
    <property type="match status" value="1"/>
</dbReference>
<evidence type="ECO:0000256" key="5">
    <source>
        <dbReference type="ARBA" id="ARBA00022832"/>
    </source>
</evidence>
<evidence type="ECO:0000256" key="16">
    <source>
        <dbReference type="PIRSR" id="PIRSR000429-1"/>
    </source>
</evidence>
<dbReference type="PROSITE" id="PS00099">
    <property type="entry name" value="THIOLASE_3"/>
    <property type="match status" value="1"/>
</dbReference>
<evidence type="ECO:0000259" key="18">
    <source>
        <dbReference type="Pfam" id="PF00108"/>
    </source>
</evidence>
<keyword evidence="21" id="KW-1185">Reference proteome</keyword>
<evidence type="ECO:0000256" key="15">
    <source>
        <dbReference type="ARBA" id="ARBA00049306"/>
    </source>
</evidence>
<dbReference type="HOGENOM" id="CLU_031026_1_1_1"/>
<comment type="catalytic activity">
    <reaction evidence="13">
        <text>hexanoyl-CoA + acetyl-CoA = 3-oxooctanoyl-CoA + CoA</text>
        <dbReference type="Rhea" id="RHEA:31203"/>
        <dbReference type="ChEBI" id="CHEBI:57287"/>
        <dbReference type="ChEBI" id="CHEBI:57288"/>
        <dbReference type="ChEBI" id="CHEBI:62619"/>
        <dbReference type="ChEBI" id="CHEBI:62620"/>
    </reaction>
    <physiologicalReaction direction="right-to-left" evidence="13">
        <dbReference type="Rhea" id="RHEA:31205"/>
    </physiologicalReaction>
</comment>
<dbReference type="Gene3D" id="3.40.47.10">
    <property type="match status" value="1"/>
</dbReference>
<evidence type="ECO:0000256" key="17">
    <source>
        <dbReference type="RuleBase" id="RU003557"/>
    </source>
</evidence>
<evidence type="ECO:0000313" key="20">
    <source>
        <dbReference type="EMBL" id="ESO82471.1"/>
    </source>
</evidence>
<dbReference type="PROSITE" id="PS00737">
    <property type="entry name" value="THIOLASE_2"/>
    <property type="match status" value="1"/>
</dbReference>
<dbReference type="Pfam" id="PF02803">
    <property type="entry name" value="Thiolase_C"/>
    <property type="match status" value="1"/>
</dbReference>
<keyword evidence="7" id="KW-0443">Lipid metabolism</keyword>
<dbReference type="AlphaFoldDB" id="V3ZNN5"/>
<dbReference type="KEGG" id="lgi:LOTGIDRAFT_134529"/>
<dbReference type="InterPro" id="IPR020617">
    <property type="entry name" value="Thiolase_C"/>
</dbReference>
<dbReference type="CTD" id="20233570"/>
<evidence type="ECO:0000256" key="7">
    <source>
        <dbReference type="ARBA" id="ARBA00023098"/>
    </source>
</evidence>
<dbReference type="GO" id="GO:0050633">
    <property type="term" value="F:acetyl-CoA C-myristoyltransferase activity"/>
    <property type="evidence" value="ECO:0007669"/>
    <property type="project" value="UniProtKB-EC"/>
</dbReference>
<dbReference type="OMA" id="QMGMDHL"/>
<dbReference type="CDD" id="cd00751">
    <property type="entry name" value="thiolase"/>
    <property type="match status" value="1"/>
</dbReference>
<accession>V3ZNN5</accession>
<feature type="domain" description="Thiolase N-terminal" evidence="18">
    <location>
        <begin position="39"/>
        <end position="291"/>
    </location>
</feature>
<dbReference type="NCBIfam" id="TIGR01930">
    <property type="entry name" value="AcCoA-C-Actrans"/>
    <property type="match status" value="1"/>
</dbReference>
<evidence type="ECO:0000313" key="21">
    <source>
        <dbReference type="Proteomes" id="UP000030746"/>
    </source>
</evidence>
<dbReference type="OrthoDB" id="5404651at2759"/>
<dbReference type="InterPro" id="IPR020613">
    <property type="entry name" value="Thiolase_CS"/>
</dbReference>
<dbReference type="GO" id="GO:0010124">
    <property type="term" value="P:phenylacetate catabolic process"/>
    <property type="evidence" value="ECO:0007669"/>
    <property type="project" value="TreeGrafter"/>
</dbReference>
<dbReference type="InterPro" id="IPR016039">
    <property type="entry name" value="Thiolase-like"/>
</dbReference>
<dbReference type="SUPFAM" id="SSF53901">
    <property type="entry name" value="Thiolase-like"/>
    <property type="match status" value="2"/>
</dbReference>
<evidence type="ECO:0000256" key="11">
    <source>
        <dbReference type="ARBA" id="ARBA00037000"/>
    </source>
</evidence>
<comment type="catalytic activity">
    <reaction evidence="15">
        <text>3-oxohexadecanedioyl-CoA + CoA = tetradecanedioyl-CoA + acetyl-CoA</text>
        <dbReference type="Rhea" id="RHEA:40343"/>
        <dbReference type="ChEBI" id="CHEBI:57287"/>
        <dbReference type="ChEBI" id="CHEBI:57288"/>
        <dbReference type="ChEBI" id="CHEBI:77081"/>
        <dbReference type="ChEBI" id="CHEBI:77084"/>
    </reaction>
    <physiologicalReaction direction="left-to-right" evidence="15">
        <dbReference type="Rhea" id="RHEA:40344"/>
    </physiologicalReaction>
</comment>
<reference evidence="20 21" key="1">
    <citation type="journal article" date="2013" name="Nature">
        <title>Insights into bilaterian evolution from three spiralian genomes.</title>
        <authorList>
            <person name="Simakov O."/>
            <person name="Marletaz F."/>
            <person name="Cho S.J."/>
            <person name="Edsinger-Gonzales E."/>
            <person name="Havlak P."/>
            <person name="Hellsten U."/>
            <person name="Kuo D.H."/>
            <person name="Larsson T."/>
            <person name="Lv J."/>
            <person name="Arendt D."/>
            <person name="Savage R."/>
            <person name="Osoegawa K."/>
            <person name="de Jong P."/>
            <person name="Grimwood J."/>
            <person name="Chapman J.A."/>
            <person name="Shapiro H."/>
            <person name="Aerts A."/>
            <person name="Otillar R.P."/>
            <person name="Terry A.Y."/>
            <person name="Boore J.L."/>
            <person name="Grigoriev I.V."/>
            <person name="Lindberg D.R."/>
            <person name="Seaver E.C."/>
            <person name="Weisblat D.A."/>
            <person name="Putnam N.H."/>
            <person name="Rokhsar D.S."/>
        </authorList>
    </citation>
    <scope>NUCLEOTIDE SEQUENCE [LARGE SCALE GENOMIC DNA]</scope>
</reference>
<evidence type="ECO:0000256" key="13">
    <source>
        <dbReference type="ARBA" id="ARBA00048001"/>
    </source>
</evidence>
<evidence type="ECO:0000256" key="9">
    <source>
        <dbReference type="ARBA" id="ARBA00023315"/>
    </source>
</evidence>
<evidence type="ECO:0000256" key="10">
    <source>
        <dbReference type="ARBA" id="ARBA00036770"/>
    </source>
</evidence>
<comment type="similarity">
    <text evidence="3 17">Belongs to the thiolase-like superfamily. Thiolase family.</text>
</comment>
<comment type="catalytic activity">
    <reaction evidence="10">
        <text>3-oxo-(6Z,9Z,12Z,15Z,18Z,21Z)-tetracosahexaenoyl-CoA + CoA = (4Z,7Z,10Z,13Z,16Z,19Z)-docosahexaenoyl-CoA + acetyl-CoA</text>
        <dbReference type="Rhea" id="RHEA:39131"/>
        <dbReference type="ChEBI" id="CHEBI:57287"/>
        <dbReference type="ChEBI" id="CHEBI:57288"/>
        <dbReference type="ChEBI" id="CHEBI:74298"/>
        <dbReference type="ChEBI" id="CHEBI:74304"/>
    </reaction>
    <physiologicalReaction direction="left-to-right" evidence="10">
        <dbReference type="Rhea" id="RHEA:39132"/>
    </physiologicalReaction>
</comment>
<dbReference type="PANTHER" id="PTHR43853">
    <property type="entry name" value="3-KETOACYL-COA THIOLASE, PEROXISOMAL"/>
    <property type="match status" value="1"/>
</dbReference>
<keyword evidence="8" id="KW-0576">Peroxisome</keyword>
<gene>
    <name evidence="20" type="ORF">LOTGIDRAFT_134529</name>
</gene>
<feature type="active site" description="Proton acceptor" evidence="16">
    <location>
        <position position="378"/>
    </location>
</feature>
<feature type="active site" description="Acyl-thioester intermediate" evidence="16">
    <location>
        <position position="126"/>
    </location>
</feature>
<dbReference type="EMBL" id="KB203888">
    <property type="protein sequence ID" value="ESO82471.1"/>
    <property type="molecule type" value="Genomic_DNA"/>
</dbReference>
<comment type="catalytic activity">
    <reaction evidence="11">
        <text>2 acetyl-CoA = acetoacetyl-CoA + CoA</text>
        <dbReference type="Rhea" id="RHEA:21036"/>
        <dbReference type="ChEBI" id="CHEBI:57286"/>
        <dbReference type="ChEBI" id="CHEBI:57287"/>
        <dbReference type="ChEBI" id="CHEBI:57288"/>
        <dbReference type="EC" id="2.3.1.9"/>
    </reaction>
    <physiologicalReaction direction="right-to-left" evidence="11">
        <dbReference type="Rhea" id="RHEA:21038"/>
    </physiologicalReaction>
</comment>
<name>V3ZNN5_LOTGI</name>
<evidence type="ECO:0000259" key="19">
    <source>
        <dbReference type="Pfam" id="PF02803"/>
    </source>
</evidence>
<evidence type="ECO:0000256" key="2">
    <source>
        <dbReference type="ARBA" id="ARBA00005189"/>
    </source>
</evidence>
<evidence type="ECO:0000256" key="1">
    <source>
        <dbReference type="ARBA" id="ARBA00004275"/>
    </source>
</evidence>
<keyword evidence="9 17" id="KW-0012">Acyltransferase</keyword>
<dbReference type="InterPro" id="IPR050215">
    <property type="entry name" value="Thiolase-like_sf_Thiolase"/>
</dbReference>
<keyword evidence="4 17" id="KW-0808">Transferase</keyword>
<dbReference type="InterPro" id="IPR020616">
    <property type="entry name" value="Thiolase_N"/>
</dbReference>
<dbReference type="InterPro" id="IPR020610">
    <property type="entry name" value="Thiolase_AS"/>
</dbReference>
<organism evidence="20 21">
    <name type="scientific">Lottia gigantea</name>
    <name type="common">Giant owl limpet</name>
    <dbReference type="NCBI Taxonomy" id="225164"/>
    <lineage>
        <taxon>Eukaryota</taxon>
        <taxon>Metazoa</taxon>
        <taxon>Spiralia</taxon>
        <taxon>Lophotrochozoa</taxon>
        <taxon>Mollusca</taxon>
        <taxon>Gastropoda</taxon>
        <taxon>Patellogastropoda</taxon>
        <taxon>Lottioidea</taxon>
        <taxon>Lottiidae</taxon>
        <taxon>Lottia</taxon>
    </lineage>
</organism>
<evidence type="ECO:0008006" key="22">
    <source>
        <dbReference type="Google" id="ProtNLM"/>
    </source>
</evidence>
<protein>
    <recommendedName>
        <fullName evidence="22">Thiolase N-terminal domain-containing protein</fullName>
    </recommendedName>
</protein>
<dbReference type="InterPro" id="IPR002155">
    <property type="entry name" value="Thiolase"/>
</dbReference>
<proteinExistence type="inferred from homology"/>
<sequence>MEKLTNTINKRENLDSRWKLTRSNAAAVTPGFPCNPEDIVIVSALRTPIGKAKRGSFKDTYPDDLLATVFQAVINDVKLAPADIGDICIGRSYKIPGIQAAATARFAQFYSNIPETVPIFTTNRQCSSGLQAVLNVAGFIRNGVCNIGLAGGFESMTQSKNSADGVNPKVFEVEKARDCLIPMGITSENVANKFGISRQKQDEFALESQKRASEAQRLGYFQDEIVPVTTTITNKEGQEQTIRVTKDDGIRPTTLQGLSKLRPAFQENGTTTAGNSSQVSDGAAAVLVAKRSEAERRGWPVLGVLRSFAVAGCPPDIMGIGPAVAIPLALKKAGLRIDDIEIYEINEAFASQAVYCVEKLGINPIKVNPKGGAIALGHPLGCTGSRQIATLLHELKRRGKRSLGVVSMCIGTGMGAAAVFEYPGPTAVKSHL</sequence>
<dbReference type="GeneID" id="20233570"/>
<comment type="catalytic activity">
    <reaction evidence="12">
        <text>tetradecanoyl-CoA + acetyl-CoA = 3-oxohexadecanoyl-CoA + CoA</text>
        <dbReference type="Rhea" id="RHEA:18161"/>
        <dbReference type="ChEBI" id="CHEBI:57287"/>
        <dbReference type="ChEBI" id="CHEBI:57288"/>
        <dbReference type="ChEBI" id="CHEBI:57349"/>
        <dbReference type="ChEBI" id="CHEBI:57385"/>
        <dbReference type="EC" id="2.3.1.155"/>
    </reaction>
    <physiologicalReaction direction="right-to-left" evidence="12">
        <dbReference type="Rhea" id="RHEA:18163"/>
    </physiologicalReaction>
</comment>
<evidence type="ECO:0000256" key="4">
    <source>
        <dbReference type="ARBA" id="ARBA00022679"/>
    </source>
</evidence>
<dbReference type="FunFam" id="3.40.47.10:FF:000010">
    <property type="entry name" value="Acetyl-CoA acetyltransferase (Thiolase)"/>
    <property type="match status" value="1"/>
</dbReference>
<feature type="active site" description="Proton acceptor" evidence="16">
    <location>
        <position position="409"/>
    </location>
</feature>
<comment type="pathway">
    <text evidence="2">Lipid metabolism.</text>
</comment>
<dbReference type="GO" id="GO:0005777">
    <property type="term" value="C:peroxisome"/>
    <property type="evidence" value="ECO:0007669"/>
    <property type="project" value="UniProtKB-SubCell"/>
</dbReference>
<dbReference type="Proteomes" id="UP000030746">
    <property type="component" value="Unassembled WGS sequence"/>
</dbReference>
<feature type="domain" description="Thiolase C-terminal" evidence="19">
    <location>
        <begin position="301"/>
        <end position="421"/>
    </location>
</feature>
<evidence type="ECO:0000256" key="3">
    <source>
        <dbReference type="ARBA" id="ARBA00010982"/>
    </source>
</evidence>